<dbReference type="STRING" id="1384057.CD33_17065"/>
<name>A0A0A3IFU1_9BACL</name>
<protein>
    <submittedName>
        <fullName evidence="2">Short-chain dehydrogenase</fullName>
    </submittedName>
</protein>
<accession>A0A0A3IFU1</accession>
<keyword evidence="1" id="KW-0812">Transmembrane</keyword>
<evidence type="ECO:0000313" key="3">
    <source>
        <dbReference type="Proteomes" id="UP000030408"/>
    </source>
</evidence>
<evidence type="ECO:0000256" key="1">
    <source>
        <dbReference type="SAM" id="Phobius"/>
    </source>
</evidence>
<evidence type="ECO:0000313" key="2">
    <source>
        <dbReference type="EMBL" id="KGR73727.1"/>
    </source>
</evidence>
<sequence>MGMWTIPTIIAGALIVLVSYLLTAGVMKKTRHRESAADVPISKIVRDHPVAMNPIIIMYLIFGLFTGIIIFYYWSIYGY</sequence>
<dbReference type="Proteomes" id="UP000030408">
    <property type="component" value="Unassembled WGS sequence"/>
</dbReference>
<comment type="caution">
    <text evidence="2">The sequence shown here is derived from an EMBL/GenBank/DDBJ whole genome shotgun (WGS) entry which is preliminary data.</text>
</comment>
<reference evidence="2 3" key="1">
    <citation type="submission" date="2014-02" db="EMBL/GenBank/DDBJ databases">
        <title>Draft genome sequence of Lysinibacillus sinduriensis JCM 15800.</title>
        <authorList>
            <person name="Zhang F."/>
            <person name="Wang G."/>
            <person name="Zhang L."/>
        </authorList>
    </citation>
    <scope>NUCLEOTIDE SEQUENCE [LARGE SCALE GENOMIC DNA]</scope>
    <source>
        <strain evidence="2 3">JCM 15800</strain>
    </source>
</reference>
<feature type="transmembrane region" description="Helical" evidence="1">
    <location>
        <begin position="6"/>
        <end position="27"/>
    </location>
</feature>
<dbReference type="AlphaFoldDB" id="A0A0A3IFU1"/>
<keyword evidence="3" id="KW-1185">Reference proteome</keyword>
<dbReference type="EMBL" id="JPVO01000055">
    <property type="protein sequence ID" value="KGR73727.1"/>
    <property type="molecule type" value="Genomic_DNA"/>
</dbReference>
<keyword evidence="1" id="KW-0472">Membrane</keyword>
<dbReference type="eggNOG" id="ENOG502ZZKH">
    <property type="taxonomic scope" value="Bacteria"/>
</dbReference>
<proteinExistence type="predicted"/>
<keyword evidence="1" id="KW-1133">Transmembrane helix</keyword>
<gene>
    <name evidence="2" type="ORF">CD33_17065</name>
</gene>
<dbReference type="RefSeq" id="WP_036204067.1">
    <property type="nucleotide sequence ID" value="NZ_AVCY01000001.1"/>
</dbReference>
<feature type="transmembrane region" description="Helical" evidence="1">
    <location>
        <begin position="56"/>
        <end position="74"/>
    </location>
</feature>
<organism evidence="2 3">
    <name type="scientific">Ureibacillus sinduriensis BLB-1 = JCM 15800</name>
    <dbReference type="NCBI Taxonomy" id="1384057"/>
    <lineage>
        <taxon>Bacteria</taxon>
        <taxon>Bacillati</taxon>
        <taxon>Bacillota</taxon>
        <taxon>Bacilli</taxon>
        <taxon>Bacillales</taxon>
        <taxon>Caryophanaceae</taxon>
        <taxon>Ureibacillus</taxon>
    </lineage>
</organism>
<dbReference type="OrthoDB" id="2454818at2"/>